<reference evidence="5 6" key="1">
    <citation type="journal article" date="2024" name="G3 (Bethesda)">
        <title>Genome assembly of Hibiscus sabdariffa L. provides insights into metabolisms of medicinal natural products.</title>
        <authorList>
            <person name="Kim T."/>
        </authorList>
    </citation>
    <scope>NUCLEOTIDE SEQUENCE [LARGE SCALE GENOMIC DNA]</scope>
    <source>
        <strain evidence="5">TK-2024</strain>
        <tissue evidence="5">Old leaves</tissue>
    </source>
</reference>
<protein>
    <submittedName>
        <fullName evidence="5">Uncharacterized protein</fullName>
    </submittedName>
</protein>
<dbReference type="InterPro" id="IPR019734">
    <property type="entry name" value="TPR_rpt"/>
</dbReference>
<dbReference type="InterPro" id="IPR007699">
    <property type="entry name" value="SGS_dom"/>
</dbReference>
<dbReference type="PROSITE" id="PS50005">
    <property type="entry name" value="TPR"/>
    <property type="match status" value="1"/>
</dbReference>
<dbReference type="SMART" id="SM00028">
    <property type="entry name" value="TPR"/>
    <property type="match status" value="3"/>
</dbReference>
<dbReference type="InterPro" id="IPR011990">
    <property type="entry name" value="TPR-like_helical_dom_sf"/>
</dbReference>
<evidence type="ECO:0000313" key="6">
    <source>
        <dbReference type="Proteomes" id="UP001472677"/>
    </source>
</evidence>
<evidence type="ECO:0000259" key="3">
    <source>
        <dbReference type="PROSITE" id="PS51048"/>
    </source>
</evidence>
<evidence type="ECO:0000313" key="5">
    <source>
        <dbReference type="EMBL" id="KAK8537161.1"/>
    </source>
</evidence>
<keyword evidence="2" id="KW-0802">TPR repeat</keyword>
<dbReference type="InterPro" id="IPR044563">
    <property type="entry name" value="Sgt1-like"/>
</dbReference>
<dbReference type="CDD" id="cd06466">
    <property type="entry name" value="p23_CS_SGT1_like"/>
    <property type="match status" value="1"/>
</dbReference>
<dbReference type="Pfam" id="PF13181">
    <property type="entry name" value="TPR_8"/>
    <property type="match status" value="2"/>
</dbReference>
<feature type="repeat" description="TPR" evidence="2">
    <location>
        <begin position="237"/>
        <end position="270"/>
    </location>
</feature>
<accession>A0ABR2DEE7</accession>
<dbReference type="InterPro" id="IPR008978">
    <property type="entry name" value="HSP20-like_chaperone"/>
</dbReference>
<organism evidence="5 6">
    <name type="scientific">Hibiscus sabdariffa</name>
    <name type="common">roselle</name>
    <dbReference type="NCBI Taxonomy" id="183260"/>
    <lineage>
        <taxon>Eukaryota</taxon>
        <taxon>Viridiplantae</taxon>
        <taxon>Streptophyta</taxon>
        <taxon>Embryophyta</taxon>
        <taxon>Tracheophyta</taxon>
        <taxon>Spermatophyta</taxon>
        <taxon>Magnoliopsida</taxon>
        <taxon>eudicotyledons</taxon>
        <taxon>Gunneridae</taxon>
        <taxon>Pentapetalae</taxon>
        <taxon>rosids</taxon>
        <taxon>malvids</taxon>
        <taxon>Malvales</taxon>
        <taxon>Malvaceae</taxon>
        <taxon>Malvoideae</taxon>
        <taxon>Hibiscus</taxon>
    </lineage>
</organism>
<dbReference type="Pfam" id="PF05002">
    <property type="entry name" value="SGS"/>
    <property type="match status" value="1"/>
</dbReference>
<evidence type="ECO:0000256" key="1">
    <source>
        <dbReference type="ARBA" id="ARBA00008509"/>
    </source>
</evidence>
<proteinExistence type="inferred from homology"/>
<dbReference type="EMBL" id="JBBPBM010000028">
    <property type="protein sequence ID" value="KAK8537161.1"/>
    <property type="molecule type" value="Genomic_DNA"/>
</dbReference>
<dbReference type="InterPro" id="IPR006806">
    <property type="entry name" value="NDUFA5"/>
</dbReference>
<dbReference type="Gene3D" id="1.25.40.10">
    <property type="entry name" value="Tetratricopeptide repeat domain"/>
    <property type="match status" value="1"/>
</dbReference>
<evidence type="ECO:0000256" key="2">
    <source>
        <dbReference type="PROSITE-ProRule" id="PRU00339"/>
    </source>
</evidence>
<dbReference type="SUPFAM" id="SSF49764">
    <property type="entry name" value="HSP20-like chaperones"/>
    <property type="match status" value="1"/>
</dbReference>
<comment type="similarity">
    <text evidence="1">Belongs to the SGT1 family.</text>
</comment>
<gene>
    <name evidence="5" type="ORF">V6N12_043335</name>
</gene>
<dbReference type="Pfam" id="PF04969">
    <property type="entry name" value="CS"/>
    <property type="match status" value="1"/>
</dbReference>
<dbReference type="PROSITE" id="PS51048">
    <property type="entry name" value="SGS"/>
    <property type="match status" value="1"/>
</dbReference>
<dbReference type="PANTHER" id="PTHR45862">
    <property type="entry name" value="PROTEIN SGT1 HOMOLOG"/>
    <property type="match status" value="1"/>
</dbReference>
<dbReference type="Proteomes" id="UP001472677">
    <property type="component" value="Unassembled WGS sequence"/>
</dbReference>
<dbReference type="PROSITE" id="PS51203">
    <property type="entry name" value="CS"/>
    <property type="match status" value="1"/>
</dbReference>
<dbReference type="InterPro" id="IPR007052">
    <property type="entry name" value="CS_dom"/>
</dbReference>
<keyword evidence="6" id="KW-1185">Reference proteome</keyword>
<name>A0ABR2DEE7_9ROSI</name>
<feature type="domain" description="SGS" evidence="3">
    <location>
        <begin position="477"/>
        <end position="568"/>
    </location>
</feature>
<dbReference type="Pfam" id="PF04716">
    <property type="entry name" value="ETC_C1_NDUFA5"/>
    <property type="match status" value="1"/>
</dbReference>
<sequence length="568" mass="63888">MFLRMVARPLLAKVKETTGIVGLDVVPNAREVLIGLYSKTLKEIQAVPEDEGYRKAVESFTRHRLKVCQEEEDWEVIEKRLGCGQVEELIEEARDELTLIGKMIEWDPWGVPDDYECEVIENDAPVPKHVPLHRPGPLPEEFYKTLEAISKKDEPKISSGEPQIKEPNATASFSHVRMPRHRYPRFLNTSSIDSFVTSELLMASALETKAKEAFIDDHFELALHFYSQAIEQNPNQAELYAGRAQANIKLNNLPEAVADANKAIELDPSMSKAYLRKATACMKLEEYQTAKAALEAGAALAPGESRFSKLIKECEERIAAEAGELPMQTPEEVTTNVVPVKELSSDKGLPDPVTVAAQAKPSYRHEFFQKPEEVVVTIFAKGIPCEYVEAKDMPSFFVAVQLSVAINAPGKAAYHFQPRLFGKITPDKCKYDVFATKIEIRLAKAEPIHWTSLEYSREAVVPQRINVSSVAANQRSAYPSSKPKRVDWDKIEAQVKKEEKDEQLDGDAALNKFFRNIYQDADEDARRAMQKSFVESNGTVLSTNWKEVGVKKVEGSPPDGMELKKWEY</sequence>
<feature type="domain" description="CS" evidence="4">
    <location>
        <begin position="360"/>
        <end position="454"/>
    </location>
</feature>
<dbReference type="SUPFAM" id="SSF48452">
    <property type="entry name" value="TPR-like"/>
    <property type="match status" value="1"/>
</dbReference>
<comment type="caution">
    <text evidence="5">The sequence shown here is derived from an EMBL/GenBank/DDBJ whole genome shotgun (WGS) entry which is preliminary data.</text>
</comment>
<evidence type="ECO:0000259" key="4">
    <source>
        <dbReference type="PROSITE" id="PS51203"/>
    </source>
</evidence>
<dbReference type="Gene3D" id="2.60.40.790">
    <property type="match status" value="1"/>
</dbReference>